<keyword evidence="2" id="KW-0723">Serine/threonine-protein kinase</keyword>
<feature type="region of interest" description="Disordered" evidence="13">
    <location>
        <begin position="232"/>
        <end position="304"/>
    </location>
</feature>
<comment type="similarity">
    <text evidence="8">Belongs to the protein kinase superfamily. Ser/Thr protein kinase family. GCN2 subfamily.</text>
</comment>
<keyword evidence="6 11" id="KW-0067">ATP-binding</keyword>
<dbReference type="InterPro" id="IPR011009">
    <property type="entry name" value="Kinase-like_dom_sf"/>
</dbReference>
<evidence type="ECO:0000256" key="1">
    <source>
        <dbReference type="ARBA" id="ARBA00012513"/>
    </source>
</evidence>
<reference evidence="15" key="1">
    <citation type="submission" date="2014-07" db="EMBL/GenBank/DDBJ databases">
        <authorList>
            <person name="Martin A.A"/>
            <person name="De Silva N."/>
        </authorList>
    </citation>
    <scope>NUCLEOTIDE SEQUENCE</scope>
</reference>
<dbReference type="SUPFAM" id="SSF56112">
    <property type="entry name" value="Protein kinase-like (PK-like)"/>
    <property type="match status" value="1"/>
</dbReference>
<dbReference type="WBParaSite" id="SVE_1585100.1">
    <property type="protein sequence ID" value="SVE_1585100.1"/>
    <property type="gene ID" value="SVE_1585100"/>
</dbReference>
<dbReference type="Gene3D" id="1.10.510.10">
    <property type="entry name" value="Transferase(Phosphotransferase) domain 1"/>
    <property type="match status" value="1"/>
</dbReference>
<evidence type="ECO:0000256" key="4">
    <source>
        <dbReference type="ARBA" id="ARBA00022741"/>
    </source>
</evidence>
<evidence type="ECO:0000256" key="2">
    <source>
        <dbReference type="ARBA" id="ARBA00022527"/>
    </source>
</evidence>
<dbReference type="Gene3D" id="3.30.200.20">
    <property type="entry name" value="Phosphorylase Kinase, domain 1"/>
    <property type="match status" value="1"/>
</dbReference>
<keyword evidence="15" id="KW-1185">Reference proteome</keyword>
<evidence type="ECO:0000256" key="9">
    <source>
        <dbReference type="ARBA" id="ARBA00048659"/>
    </source>
</evidence>
<keyword evidence="5" id="KW-0418">Kinase</keyword>
<dbReference type="PROSITE" id="PS00107">
    <property type="entry name" value="PROTEIN_KINASE_ATP"/>
    <property type="match status" value="1"/>
</dbReference>
<proteinExistence type="inferred from homology"/>
<dbReference type="InterPro" id="IPR008271">
    <property type="entry name" value="Ser/Thr_kinase_AS"/>
</dbReference>
<dbReference type="PROSITE" id="PS00108">
    <property type="entry name" value="PROTEIN_KINASE_ST"/>
    <property type="match status" value="1"/>
</dbReference>
<dbReference type="InterPro" id="IPR017441">
    <property type="entry name" value="Protein_kinase_ATP_BS"/>
</dbReference>
<dbReference type="EC" id="2.7.11.1" evidence="1"/>
<dbReference type="PANTHER" id="PTHR11042">
    <property type="entry name" value="EUKARYOTIC TRANSLATION INITIATION FACTOR 2-ALPHA KINASE EIF2-ALPHA KINASE -RELATED"/>
    <property type="match status" value="1"/>
</dbReference>
<protein>
    <recommendedName>
        <fullName evidence="1">non-specific serine/threonine protein kinase</fullName>
        <ecNumber evidence="1">2.7.11.1</ecNumber>
    </recommendedName>
</protein>
<evidence type="ECO:0000256" key="12">
    <source>
        <dbReference type="SAM" id="Coils"/>
    </source>
</evidence>
<evidence type="ECO:0000256" key="8">
    <source>
        <dbReference type="ARBA" id="ARBA00037982"/>
    </source>
</evidence>
<dbReference type="STRING" id="75913.A0A0K0FU39"/>
<comment type="catalytic activity">
    <reaction evidence="9">
        <text>L-threonyl-[protein] + ATP = O-phospho-L-threonyl-[protein] + ADP + H(+)</text>
        <dbReference type="Rhea" id="RHEA:46608"/>
        <dbReference type="Rhea" id="RHEA-COMP:11060"/>
        <dbReference type="Rhea" id="RHEA-COMP:11605"/>
        <dbReference type="ChEBI" id="CHEBI:15378"/>
        <dbReference type="ChEBI" id="CHEBI:30013"/>
        <dbReference type="ChEBI" id="CHEBI:30616"/>
        <dbReference type="ChEBI" id="CHEBI:61977"/>
        <dbReference type="ChEBI" id="CHEBI:456216"/>
        <dbReference type="EC" id="2.7.11.1"/>
    </reaction>
    <physiologicalReaction direction="left-to-right" evidence="9">
        <dbReference type="Rhea" id="RHEA:46609"/>
    </physiologicalReaction>
</comment>
<evidence type="ECO:0000256" key="10">
    <source>
        <dbReference type="ARBA" id="ARBA00048977"/>
    </source>
</evidence>
<name>A0A0K0FU39_STRVS</name>
<evidence type="ECO:0000313" key="15">
    <source>
        <dbReference type="Proteomes" id="UP000035680"/>
    </source>
</evidence>
<evidence type="ECO:0000259" key="14">
    <source>
        <dbReference type="PROSITE" id="PS50011"/>
    </source>
</evidence>
<keyword evidence="7" id="KW-0652">Protein synthesis inhibitor</keyword>
<feature type="coiled-coil region" evidence="12">
    <location>
        <begin position="573"/>
        <end position="614"/>
    </location>
</feature>
<keyword evidence="12" id="KW-0175">Coiled coil</keyword>
<evidence type="ECO:0000313" key="16">
    <source>
        <dbReference type="WBParaSite" id="SVE_1585100.1"/>
    </source>
</evidence>
<feature type="binding site" evidence="11">
    <location>
        <position position="186"/>
    </location>
    <ligand>
        <name>ATP</name>
        <dbReference type="ChEBI" id="CHEBI:30616"/>
    </ligand>
</feature>
<dbReference type="PANTHER" id="PTHR11042:SF160">
    <property type="entry name" value="EUKARYOTIC TRANSLATION INITIATION FACTOR 2-ALPHA KINASE 1"/>
    <property type="match status" value="1"/>
</dbReference>
<dbReference type="GO" id="GO:0005524">
    <property type="term" value="F:ATP binding"/>
    <property type="evidence" value="ECO:0007669"/>
    <property type="project" value="UniProtKB-UniRule"/>
</dbReference>
<dbReference type="GO" id="GO:0004694">
    <property type="term" value="F:eukaryotic translation initiation factor 2alpha kinase activity"/>
    <property type="evidence" value="ECO:0007669"/>
    <property type="project" value="TreeGrafter"/>
</dbReference>
<keyword evidence="3" id="KW-0808">Transferase</keyword>
<keyword evidence="4 11" id="KW-0547">Nucleotide-binding</keyword>
<dbReference type="GO" id="GO:0005634">
    <property type="term" value="C:nucleus"/>
    <property type="evidence" value="ECO:0007669"/>
    <property type="project" value="TreeGrafter"/>
</dbReference>
<feature type="compositionally biased region" description="Low complexity" evidence="13">
    <location>
        <begin position="284"/>
        <end position="295"/>
    </location>
</feature>
<feature type="compositionally biased region" description="Polar residues" evidence="13">
    <location>
        <begin position="262"/>
        <end position="271"/>
    </location>
</feature>
<evidence type="ECO:0000256" key="3">
    <source>
        <dbReference type="ARBA" id="ARBA00022679"/>
    </source>
</evidence>
<feature type="compositionally biased region" description="Acidic residues" evidence="13">
    <location>
        <begin position="244"/>
        <end position="258"/>
    </location>
</feature>
<feature type="domain" description="Protein kinase" evidence="14">
    <location>
        <begin position="152"/>
        <end position="570"/>
    </location>
</feature>
<comment type="catalytic activity">
    <reaction evidence="10">
        <text>L-seryl-[protein] + ATP = O-phospho-L-seryl-[protein] + ADP + H(+)</text>
        <dbReference type="Rhea" id="RHEA:17989"/>
        <dbReference type="Rhea" id="RHEA-COMP:9863"/>
        <dbReference type="Rhea" id="RHEA-COMP:11604"/>
        <dbReference type="ChEBI" id="CHEBI:15378"/>
        <dbReference type="ChEBI" id="CHEBI:29999"/>
        <dbReference type="ChEBI" id="CHEBI:30616"/>
        <dbReference type="ChEBI" id="CHEBI:83421"/>
        <dbReference type="ChEBI" id="CHEBI:456216"/>
        <dbReference type="EC" id="2.7.11.1"/>
    </reaction>
    <physiologicalReaction direction="left-to-right" evidence="10">
        <dbReference type="Rhea" id="RHEA:17990"/>
    </physiologicalReaction>
</comment>
<dbReference type="Pfam" id="PF00069">
    <property type="entry name" value="Pkinase"/>
    <property type="match status" value="2"/>
</dbReference>
<evidence type="ECO:0000256" key="13">
    <source>
        <dbReference type="SAM" id="MobiDB-lite"/>
    </source>
</evidence>
<dbReference type="Proteomes" id="UP000035680">
    <property type="component" value="Unassembled WGS sequence"/>
</dbReference>
<evidence type="ECO:0000256" key="5">
    <source>
        <dbReference type="ARBA" id="ARBA00022777"/>
    </source>
</evidence>
<dbReference type="GO" id="GO:0005737">
    <property type="term" value="C:cytoplasm"/>
    <property type="evidence" value="ECO:0007669"/>
    <property type="project" value="TreeGrafter"/>
</dbReference>
<accession>A0A0K0FU39</accession>
<dbReference type="InterPro" id="IPR000719">
    <property type="entry name" value="Prot_kinase_dom"/>
</dbReference>
<sequence>MNGGEDLNSSWEDESSKILLQPQMNKNLQVSRVVDYEINHVDTSNNRLTIKRLQLMVITLINWISKAAEPSARETCKNVLWKFAVDHDMIPNDLDKNGTTIFAEQLHKNILKYFKDKLGDISHFNIAIDHNISVNCSQNFLNMGQSKYESDFQECECIGKGGFGSVHRVKNYVDGRYYAVKKVILKNDDNESVNEALKEVQHLSILEHGGIVRYYHSWIDVVRVKRRKRSSTGRSSSECRIEEISFDEDDENESDDSSISDATLNNNSGPSIVSADGSDIVFQSNDSSISSNSSSGKGFFRERDDNSQESFTNFSSLDGSTLNSTKVDSSNDSNKNESEVVVSNQDPYYITRSALFIQMELLTTNLEDLLLNNEFRSSVVRKSFNRKAIYTLISALSYIHDMGIIHRDIKSVNIFVKKTKDDWKIKLGDFGLSCQSYLQDHDEILYENKFKNEVISDIRIYHTKGIGSVNYAPDEQMTSRTYGPEVDIFALGMVFYELLSDFSTRSECYNAFMKLRKTGKLPIEFCKKYPKKSNMIESMVCKDPLQRMTAKELLEKLNQTVNVEAFHFVLSENDTLKKHLQDLSNELMEEKNKNNELERRLKEMEKKIKLLEKKT</sequence>
<dbReference type="InterPro" id="IPR050339">
    <property type="entry name" value="CC_SR_Kinase"/>
</dbReference>
<evidence type="ECO:0000256" key="11">
    <source>
        <dbReference type="PROSITE-ProRule" id="PRU10141"/>
    </source>
</evidence>
<dbReference type="GO" id="GO:0017148">
    <property type="term" value="P:negative regulation of translation"/>
    <property type="evidence" value="ECO:0007669"/>
    <property type="project" value="UniProtKB-KW"/>
</dbReference>
<evidence type="ECO:0000256" key="7">
    <source>
        <dbReference type="ARBA" id="ARBA00023193"/>
    </source>
</evidence>
<evidence type="ECO:0000256" key="6">
    <source>
        <dbReference type="ARBA" id="ARBA00022840"/>
    </source>
</evidence>
<dbReference type="AlphaFoldDB" id="A0A0K0FU39"/>
<dbReference type="PROSITE" id="PS50011">
    <property type="entry name" value="PROTEIN_KINASE_DOM"/>
    <property type="match status" value="1"/>
</dbReference>
<dbReference type="SMART" id="SM00220">
    <property type="entry name" value="S_TKc"/>
    <property type="match status" value="1"/>
</dbReference>
<organism evidence="15 16">
    <name type="scientific">Strongyloides venezuelensis</name>
    <name type="common">Threadworm</name>
    <dbReference type="NCBI Taxonomy" id="75913"/>
    <lineage>
        <taxon>Eukaryota</taxon>
        <taxon>Metazoa</taxon>
        <taxon>Ecdysozoa</taxon>
        <taxon>Nematoda</taxon>
        <taxon>Chromadorea</taxon>
        <taxon>Rhabditida</taxon>
        <taxon>Tylenchina</taxon>
        <taxon>Panagrolaimomorpha</taxon>
        <taxon>Strongyloidoidea</taxon>
        <taxon>Strongyloididae</taxon>
        <taxon>Strongyloides</taxon>
    </lineage>
</organism>
<reference evidence="16" key="2">
    <citation type="submission" date="2015-08" db="UniProtKB">
        <authorList>
            <consortium name="WormBaseParasite"/>
        </authorList>
    </citation>
    <scope>IDENTIFICATION</scope>
</reference>